<dbReference type="GO" id="GO:0016757">
    <property type="term" value="F:glycosyltransferase activity"/>
    <property type="evidence" value="ECO:0007669"/>
    <property type="project" value="UniProtKB-KW"/>
</dbReference>
<feature type="domain" description="Glycosyltransferase 2-like" evidence="1">
    <location>
        <begin position="6"/>
        <end position="166"/>
    </location>
</feature>
<dbReference type="EC" id="2.4.-.-" evidence="2"/>
<evidence type="ECO:0000259" key="1">
    <source>
        <dbReference type="Pfam" id="PF00535"/>
    </source>
</evidence>
<comment type="caution">
    <text evidence="2">The sequence shown here is derived from an EMBL/GenBank/DDBJ whole genome shotgun (WGS) entry which is preliminary data.</text>
</comment>
<sequence length="772" mass="85563">MGALLTVVVPIYNVASYLAECLDSLSGQTYRNLDVVLVDDGSTDDSAEIAARHVRHDDRFRLVRQPNRGLGAARNTGIDQATGAYLSFVDSDDVLPPYALEVLVGALERTGSDFATGNVALLTSRGLRQSPLHRGTHRFTRLKTSLGKQRNLVYDRLACNKVFRKSFWDRHDLRFPEGVRYEDIPLTIPAYALAKAVDVLELPVYYWRQRETGEQSISQRLAELPNLVDRFAAVDSASRTLAGLGDRKLKDWYDETVLQSDLRMFLDLLPEATDEFRQRFLELSADYLDRVDPRVIDRLVPRLRVAWRLVRGRALPELLKVVVAGRAGATPAVVRRGLNSYLQLPLLDAGHPLVPREAFRVAPGIRTEVHQVRWIGHQLQVSGMAYDVSRGASRPWAAPRMLWLREDAGRKRIIPLPTRASRVAATPSSVPCDWSGYSVTVDARRLRGSDGWTEGEWTFNIAVFPPGRPIRRMLGVGDSRPVLPGSWVDDRVRVFPYVRAGQLRLRVQRPRAWVTAVRVVDGALLIEGATAGLPTSAVLRMSRVVGVTTFCHPVDLVAGDNSWSARVPMAELTTAAVADRPVLVGEAGAGWRVCFDDGAGEPQELPVLAAFTGLRHQYEGCELTVRPADDDVLLIRVLPPGPQVSEVRAEPGGVVFTAELPDDGDPWDGLRIILRRRLGAEPTEPAPADVELPVDPDRAARRLRFRLGGDVPAPDGDWAPLFQRPGSVPVDLAFSVVAQRTAPRDVPLGARRLELLPNWDRQILRLSPQLTD</sequence>
<name>A0ABV8KNG5_9ACTN</name>
<protein>
    <submittedName>
        <fullName evidence="2">Glycosyltransferase</fullName>
        <ecNumber evidence="2">2.4.-.-</ecNumber>
    </submittedName>
</protein>
<dbReference type="Proteomes" id="UP001595868">
    <property type="component" value="Unassembled WGS sequence"/>
</dbReference>
<dbReference type="RefSeq" id="WP_377546897.1">
    <property type="nucleotide sequence ID" value="NZ_JBHSBN010000011.1"/>
</dbReference>
<evidence type="ECO:0000313" key="3">
    <source>
        <dbReference type="Proteomes" id="UP001595868"/>
    </source>
</evidence>
<keyword evidence="3" id="KW-1185">Reference proteome</keyword>
<dbReference type="Pfam" id="PF00535">
    <property type="entry name" value="Glycos_transf_2"/>
    <property type="match status" value="1"/>
</dbReference>
<organism evidence="2 3">
    <name type="scientific">Micromonospora zhanjiangensis</name>
    <dbReference type="NCBI Taxonomy" id="1522057"/>
    <lineage>
        <taxon>Bacteria</taxon>
        <taxon>Bacillati</taxon>
        <taxon>Actinomycetota</taxon>
        <taxon>Actinomycetes</taxon>
        <taxon>Micromonosporales</taxon>
        <taxon>Micromonosporaceae</taxon>
        <taxon>Micromonospora</taxon>
    </lineage>
</organism>
<dbReference type="InterPro" id="IPR001173">
    <property type="entry name" value="Glyco_trans_2-like"/>
</dbReference>
<gene>
    <name evidence="2" type="ORF">ACFOX0_17280</name>
</gene>
<reference evidence="3" key="1">
    <citation type="journal article" date="2019" name="Int. J. Syst. Evol. Microbiol.">
        <title>The Global Catalogue of Microorganisms (GCM) 10K type strain sequencing project: providing services to taxonomists for standard genome sequencing and annotation.</title>
        <authorList>
            <consortium name="The Broad Institute Genomics Platform"/>
            <consortium name="The Broad Institute Genome Sequencing Center for Infectious Disease"/>
            <person name="Wu L."/>
            <person name="Ma J."/>
        </authorList>
    </citation>
    <scope>NUCLEOTIDE SEQUENCE [LARGE SCALE GENOMIC DNA]</scope>
    <source>
        <strain evidence="3">2902at01</strain>
    </source>
</reference>
<evidence type="ECO:0000313" key="2">
    <source>
        <dbReference type="EMBL" id="MFC4107670.1"/>
    </source>
</evidence>
<accession>A0ABV8KNG5</accession>
<dbReference type="SUPFAM" id="SSF53448">
    <property type="entry name" value="Nucleotide-diphospho-sugar transferases"/>
    <property type="match status" value="1"/>
</dbReference>
<dbReference type="InterPro" id="IPR029044">
    <property type="entry name" value="Nucleotide-diphossugar_trans"/>
</dbReference>
<dbReference type="CDD" id="cd00761">
    <property type="entry name" value="Glyco_tranf_GTA_type"/>
    <property type="match status" value="1"/>
</dbReference>
<keyword evidence="2" id="KW-0808">Transferase</keyword>
<dbReference type="PANTHER" id="PTHR22916">
    <property type="entry name" value="GLYCOSYLTRANSFERASE"/>
    <property type="match status" value="1"/>
</dbReference>
<proteinExistence type="predicted"/>
<keyword evidence="2" id="KW-0328">Glycosyltransferase</keyword>
<dbReference type="Gene3D" id="3.90.550.10">
    <property type="entry name" value="Spore Coat Polysaccharide Biosynthesis Protein SpsA, Chain A"/>
    <property type="match status" value="1"/>
</dbReference>
<dbReference type="PANTHER" id="PTHR22916:SF3">
    <property type="entry name" value="UDP-GLCNAC:BETAGAL BETA-1,3-N-ACETYLGLUCOSAMINYLTRANSFERASE-LIKE PROTEIN 1"/>
    <property type="match status" value="1"/>
</dbReference>
<dbReference type="EMBL" id="JBHSBN010000011">
    <property type="protein sequence ID" value="MFC4107670.1"/>
    <property type="molecule type" value="Genomic_DNA"/>
</dbReference>